<evidence type="ECO:0000256" key="2">
    <source>
        <dbReference type="ARBA" id="ARBA00023004"/>
    </source>
</evidence>
<dbReference type="Proteomes" id="UP000722791">
    <property type="component" value="Unassembled WGS sequence"/>
</dbReference>
<keyword evidence="1" id="KW-0479">Metal-binding</keyword>
<evidence type="ECO:0000313" key="3">
    <source>
        <dbReference type="EMBL" id="GIL90887.1"/>
    </source>
</evidence>
<dbReference type="EMBL" id="BNCP01000061">
    <property type="protein sequence ID" value="GIL90887.1"/>
    <property type="molecule type" value="Genomic_DNA"/>
</dbReference>
<sequence>MMVAFCNIAMPPAVGNVQVAARSPGWPRVGLLPRTQILSWYPRIVVFPGFIDKSRAEYIVKLASKFMYPSGLAYRPGEAVDPTQQTRTSTGTFLASAMDPEGVLGCVEQRIAAATLLPADNGEAFNVLHYEKEQHYDSHYDTFDPKEFGPQPSQRIATVLL</sequence>
<dbReference type="GO" id="GO:0046872">
    <property type="term" value="F:metal ion binding"/>
    <property type="evidence" value="ECO:0007669"/>
    <property type="project" value="UniProtKB-KW"/>
</dbReference>
<name>A0A8J4GVJ5_9CHLO</name>
<organism evidence="4 5">
    <name type="scientific">Volvox reticuliferus</name>
    <dbReference type="NCBI Taxonomy" id="1737510"/>
    <lineage>
        <taxon>Eukaryota</taxon>
        <taxon>Viridiplantae</taxon>
        <taxon>Chlorophyta</taxon>
        <taxon>core chlorophytes</taxon>
        <taxon>Chlorophyceae</taxon>
        <taxon>CS clade</taxon>
        <taxon>Chlamydomonadales</taxon>
        <taxon>Volvocaceae</taxon>
        <taxon>Volvox</taxon>
    </lineage>
</organism>
<proteinExistence type="predicted"/>
<evidence type="ECO:0008006" key="7">
    <source>
        <dbReference type="Google" id="ProtNLM"/>
    </source>
</evidence>
<dbReference type="Gene3D" id="2.60.120.620">
    <property type="entry name" value="q2cbj1_9rhob like domain"/>
    <property type="match status" value="1"/>
</dbReference>
<evidence type="ECO:0000313" key="4">
    <source>
        <dbReference type="EMBL" id="GIM14132.1"/>
    </source>
</evidence>
<dbReference type="GO" id="GO:0004656">
    <property type="term" value="F:procollagen-proline 4-dioxygenase activity"/>
    <property type="evidence" value="ECO:0007669"/>
    <property type="project" value="TreeGrafter"/>
</dbReference>
<comment type="caution">
    <text evidence="4">The sequence shown here is derived from an EMBL/GenBank/DDBJ whole genome shotgun (WGS) entry which is preliminary data.</text>
</comment>
<dbReference type="PANTHER" id="PTHR10869:SF246">
    <property type="entry name" value="TRANSMEMBRANE PROLYL 4-HYDROXYLASE"/>
    <property type="match status" value="1"/>
</dbReference>
<reference evidence="4" key="1">
    <citation type="journal article" date="2021" name="Proc. Natl. Acad. Sci. U.S.A.">
        <title>Three genomes in the algal genus Volvox reveal the fate of a haploid sex-determining region after a transition to homothallism.</title>
        <authorList>
            <person name="Yamamoto K."/>
            <person name="Hamaji T."/>
            <person name="Kawai-Toyooka H."/>
            <person name="Matsuzaki R."/>
            <person name="Takahashi F."/>
            <person name="Nishimura Y."/>
            <person name="Kawachi M."/>
            <person name="Noguchi H."/>
            <person name="Minakuchi Y."/>
            <person name="Umen J.G."/>
            <person name="Toyoda A."/>
            <person name="Nozaki H."/>
        </authorList>
    </citation>
    <scope>NUCLEOTIDE SEQUENCE</scope>
    <source>
        <strain evidence="4">NIES-3785</strain>
        <strain evidence="3">NIES-3786</strain>
    </source>
</reference>
<evidence type="ECO:0000313" key="6">
    <source>
        <dbReference type="Proteomes" id="UP000747110"/>
    </source>
</evidence>
<dbReference type="EMBL" id="BNCQ01000054">
    <property type="protein sequence ID" value="GIM14132.1"/>
    <property type="molecule type" value="Genomic_DNA"/>
</dbReference>
<keyword evidence="2" id="KW-0408">Iron</keyword>
<keyword evidence="6" id="KW-1185">Reference proteome</keyword>
<dbReference type="OrthoDB" id="270639at2759"/>
<evidence type="ECO:0000313" key="5">
    <source>
        <dbReference type="Proteomes" id="UP000722791"/>
    </source>
</evidence>
<dbReference type="PANTHER" id="PTHR10869">
    <property type="entry name" value="PROLYL 4-HYDROXYLASE ALPHA SUBUNIT"/>
    <property type="match status" value="1"/>
</dbReference>
<accession>A0A8J4GVJ5</accession>
<dbReference type="Proteomes" id="UP000747110">
    <property type="component" value="Unassembled WGS sequence"/>
</dbReference>
<dbReference type="InterPro" id="IPR045054">
    <property type="entry name" value="P4HA-like"/>
</dbReference>
<dbReference type="GO" id="GO:0005783">
    <property type="term" value="C:endoplasmic reticulum"/>
    <property type="evidence" value="ECO:0007669"/>
    <property type="project" value="TreeGrafter"/>
</dbReference>
<dbReference type="AlphaFoldDB" id="A0A8J4GVJ5"/>
<protein>
    <recommendedName>
        <fullName evidence="7">Prolyl 4-hydroxylase alpha subunit Fe(2+) 2OG dioxygenase domain-containing protein</fullName>
    </recommendedName>
</protein>
<evidence type="ECO:0000256" key="1">
    <source>
        <dbReference type="ARBA" id="ARBA00022723"/>
    </source>
</evidence>
<gene>
    <name evidence="3" type="ORF">Vretifemale_18593</name>
    <name evidence="4" type="ORF">Vretimale_17146</name>
</gene>